<protein>
    <submittedName>
        <fullName evidence="2">Uncharacterized protein</fullName>
    </submittedName>
</protein>
<reference evidence="2" key="1">
    <citation type="journal article" date="2020" name="mSystems">
        <title>Genome- and Community-Level Interaction Insights into Carbon Utilization and Element Cycling Functions of Hydrothermarchaeota in Hydrothermal Sediment.</title>
        <authorList>
            <person name="Zhou Z."/>
            <person name="Liu Y."/>
            <person name="Xu W."/>
            <person name="Pan J."/>
            <person name="Luo Z.H."/>
            <person name="Li M."/>
        </authorList>
    </citation>
    <scope>NUCLEOTIDE SEQUENCE [LARGE SCALE GENOMIC DNA]</scope>
    <source>
        <strain evidence="2">SpSt-1116</strain>
    </source>
</reference>
<feature type="transmembrane region" description="Helical" evidence="1">
    <location>
        <begin position="45"/>
        <end position="70"/>
    </location>
</feature>
<keyword evidence="1" id="KW-0812">Transmembrane</keyword>
<organism evidence="2">
    <name type="scientific">Fervidicoccus fontis</name>
    <dbReference type="NCBI Taxonomy" id="683846"/>
    <lineage>
        <taxon>Archaea</taxon>
        <taxon>Thermoproteota</taxon>
        <taxon>Thermoprotei</taxon>
        <taxon>Fervidicoccales</taxon>
        <taxon>Fervidicoccaceae</taxon>
        <taxon>Fervidicoccus</taxon>
    </lineage>
</organism>
<name>A0A7J3ZJ59_9CREN</name>
<sequence length="77" mass="8007">MIGSIIKRGGAAVAGIVMLFIGAYVLLQGFHLIQEGGTPEGRLGAAFITVFIIIGVPPILIGSALLYWALRKGGNRA</sequence>
<comment type="caution">
    <text evidence="2">The sequence shown here is derived from an EMBL/GenBank/DDBJ whole genome shotgun (WGS) entry which is preliminary data.</text>
</comment>
<dbReference type="EMBL" id="DRZC01000019">
    <property type="protein sequence ID" value="HHQ80088.1"/>
    <property type="molecule type" value="Genomic_DNA"/>
</dbReference>
<gene>
    <name evidence="2" type="ORF">ENM78_01290</name>
</gene>
<evidence type="ECO:0000256" key="1">
    <source>
        <dbReference type="SAM" id="Phobius"/>
    </source>
</evidence>
<keyword evidence="1" id="KW-1133">Transmembrane helix</keyword>
<proteinExistence type="predicted"/>
<keyword evidence="1" id="KW-0472">Membrane</keyword>
<feature type="transmembrane region" description="Helical" evidence="1">
    <location>
        <begin position="12"/>
        <end position="33"/>
    </location>
</feature>
<evidence type="ECO:0000313" key="2">
    <source>
        <dbReference type="EMBL" id="HHQ80088.1"/>
    </source>
</evidence>
<dbReference type="AlphaFoldDB" id="A0A7J3ZJ59"/>
<accession>A0A7J3ZJ59</accession>